<protein>
    <submittedName>
        <fullName evidence="2">Uncharacterized protein</fullName>
    </submittedName>
</protein>
<keyword evidence="1" id="KW-0812">Transmembrane</keyword>
<comment type="caution">
    <text evidence="2">The sequence shown here is derived from an EMBL/GenBank/DDBJ whole genome shotgun (WGS) entry which is preliminary data.</text>
</comment>
<proteinExistence type="predicted"/>
<evidence type="ECO:0000256" key="1">
    <source>
        <dbReference type="SAM" id="Phobius"/>
    </source>
</evidence>
<gene>
    <name evidence="2" type="ORF">ENU78_03770</name>
</gene>
<dbReference type="AlphaFoldDB" id="A0A7V4DY19"/>
<keyword evidence="1" id="KW-1133">Transmembrane helix</keyword>
<name>A0A7V4DY19_DICTH</name>
<keyword evidence="1" id="KW-0472">Membrane</keyword>
<reference evidence="2" key="1">
    <citation type="journal article" date="2020" name="mSystems">
        <title>Genome- and Community-Level Interaction Insights into Carbon Utilization and Element Cycling Functions of Hydrothermarchaeota in Hydrothermal Sediment.</title>
        <authorList>
            <person name="Zhou Z."/>
            <person name="Liu Y."/>
            <person name="Xu W."/>
            <person name="Pan J."/>
            <person name="Luo Z.H."/>
            <person name="Li M."/>
        </authorList>
    </citation>
    <scope>NUCLEOTIDE SEQUENCE [LARGE SCALE GENOMIC DNA]</scope>
    <source>
        <strain evidence="2">SpSt-70</strain>
    </source>
</reference>
<sequence length="135" mass="15482">MILSYHEIRNLSPEKAREIVIRAINGPLHDLPKKPHSSPNKTPPSLQNLITLEAKRTGFSYRRLKALILRKYSISISENTIKKSSLIKILFLLMCIIIWLSLIYLSMNGISLTLKQEQDVMLTFLSSSTILNIYK</sequence>
<dbReference type="EMBL" id="DTDV01000009">
    <property type="protein sequence ID" value="HGK23553.1"/>
    <property type="molecule type" value="Genomic_DNA"/>
</dbReference>
<feature type="transmembrane region" description="Helical" evidence="1">
    <location>
        <begin position="89"/>
        <end position="107"/>
    </location>
</feature>
<organism evidence="2">
    <name type="scientific">Dictyoglomus thermophilum</name>
    <dbReference type="NCBI Taxonomy" id="14"/>
    <lineage>
        <taxon>Bacteria</taxon>
        <taxon>Pseudomonadati</taxon>
        <taxon>Dictyoglomota</taxon>
        <taxon>Dictyoglomia</taxon>
        <taxon>Dictyoglomales</taxon>
        <taxon>Dictyoglomaceae</taxon>
        <taxon>Dictyoglomus</taxon>
    </lineage>
</organism>
<accession>A0A7V4DY19</accession>
<evidence type="ECO:0000313" key="2">
    <source>
        <dbReference type="EMBL" id="HGK23553.1"/>
    </source>
</evidence>